<dbReference type="RefSeq" id="WP_128525573.1">
    <property type="nucleotide sequence ID" value="NZ_CANLVY010000001.1"/>
</dbReference>
<dbReference type="AlphaFoldDB" id="A0A410MF55"/>
<dbReference type="KEGG" id="hli:HLI_14395"/>
<evidence type="ECO:0000313" key="2">
    <source>
        <dbReference type="Proteomes" id="UP000287756"/>
    </source>
</evidence>
<gene>
    <name evidence="1" type="ORF">HLI_14395</name>
</gene>
<proteinExistence type="predicted"/>
<dbReference type="OrthoDB" id="2970679at2"/>
<dbReference type="EMBL" id="CP026118">
    <property type="protein sequence ID" value="QAS53295.1"/>
    <property type="molecule type" value="Genomic_DNA"/>
</dbReference>
<dbReference type="Proteomes" id="UP000287756">
    <property type="component" value="Chromosome"/>
</dbReference>
<sequence length="107" mass="12510">MDSVMYIEKVEEELYQLKKKDQTIGTFKLIEFAGDIGKLEQLQVADHISPGRVLEVFEVIQSFVEEEGFAELHVESHSQTLDFLLQHQQFKLDDVEKSLWIFTVNHK</sequence>
<accession>A0A410MF55</accession>
<evidence type="ECO:0000313" key="1">
    <source>
        <dbReference type="EMBL" id="QAS53295.1"/>
    </source>
</evidence>
<name>A0A410MF55_9BACI</name>
<evidence type="ECO:0008006" key="3">
    <source>
        <dbReference type="Google" id="ProtNLM"/>
    </source>
</evidence>
<protein>
    <recommendedName>
        <fullName evidence="3">N-acetyltransferase domain-containing protein</fullName>
    </recommendedName>
</protein>
<reference evidence="1 2" key="1">
    <citation type="submission" date="2018-01" db="EMBL/GenBank/DDBJ databases">
        <title>The whole genome sequencing and assembly of Halobacillus litoralis ERB031 strain.</title>
        <authorList>
            <person name="Lee S.-J."/>
            <person name="Park M.-K."/>
            <person name="Kim J.-Y."/>
            <person name="Lee Y.-J."/>
            <person name="Yi H."/>
            <person name="Bahn Y.-S."/>
            <person name="Kim J.F."/>
            <person name="Lee D.-W."/>
        </authorList>
    </citation>
    <scope>NUCLEOTIDE SEQUENCE [LARGE SCALE GENOMIC DNA]</scope>
    <source>
        <strain evidence="1 2">ERB 031</strain>
    </source>
</reference>
<organism evidence="1 2">
    <name type="scientific">Halobacillus litoralis</name>
    <dbReference type="NCBI Taxonomy" id="45668"/>
    <lineage>
        <taxon>Bacteria</taxon>
        <taxon>Bacillati</taxon>
        <taxon>Bacillota</taxon>
        <taxon>Bacilli</taxon>
        <taxon>Bacillales</taxon>
        <taxon>Bacillaceae</taxon>
        <taxon>Halobacillus</taxon>
    </lineage>
</organism>